<keyword evidence="3" id="KW-0472">Membrane</keyword>
<dbReference type="SUPFAM" id="SSF51905">
    <property type="entry name" value="FAD/NAD(P)-binding domain"/>
    <property type="match status" value="4"/>
</dbReference>
<evidence type="ECO:0000256" key="3">
    <source>
        <dbReference type="SAM" id="Phobius"/>
    </source>
</evidence>
<keyword evidence="3" id="KW-0812">Transmembrane</keyword>
<dbReference type="Pfam" id="PF05199">
    <property type="entry name" value="GMC_oxred_C"/>
    <property type="match status" value="4"/>
</dbReference>
<keyword evidence="2" id="KW-0274">FAD</keyword>
<keyword evidence="7" id="KW-1185">Reference proteome</keyword>
<keyword evidence="2" id="KW-0285">Flavoprotein</keyword>
<dbReference type="PROSITE" id="PS00624">
    <property type="entry name" value="GMC_OXRED_2"/>
    <property type="match status" value="2"/>
</dbReference>
<organism evidence="6 7">
    <name type="scientific">Vespula maculifrons</name>
    <name type="common">Eastern yellow jacket</name>
    <name type="synonym">Wasp</name>
    <dbReference type="NCBI Taxonomy" id="7453"/>
    <lineage>
        <taxon>Eukaryota</taxon>
        <taxon>Metazoa</taxon>
        <taxon>Ecdysozoa</taxon>
        <taxon>Arthropoda</taxon>
        <taxon>Hexapoda</taxon>
        <taxon>Insecta</taxon>
        <taxon>Pterygota</taxon>
        <taxon>Neoptera</taxon>
        <taxon>Endopterygota</taxon>
        <taxon>Hymenoptera</taxon>
        <taxon>Apocrita</taxon>
        <taxon>Aculeata</taxon>
        <taxon>Vespoidea</taxon>
        <taxon>Vespidae</taxon>
        <taxon>Vespinae</taxon>
        <taxon>Vespula</taxon>
    </lineage>
</organism>
<evidence type="ECO:0000256" key="1">
    <source>
        <dbReference type="ARBA" id="ARBA00010790"/>
    </source>
</evidence>
<evidence type="ECO:0000313" key="7">
    <source>
        <dbReference type="Proteomes" id="UP001607303"/>
    </source>
</evidence>
<reference evidence="6 7" key="1">
    <citation type="journal article" date="2024" name="Ann. Entomol. Soc. Am.">
        <title>Genomic analyses of the southern and eastern yellowjacket wasps (Hymenoptera: Vespidae) reveal evolutionary signatures of social life.</title>
        <authorList>
            <person name="Catto M.A."/>
            <person name="Caine P.B."/>
            <person name="Orr S.E."/>
            <person name="Hunt B.G."/>
            <person name="Goodisman M.A.D."/>
        </authorList>
    </citation>
    <scope>NUCLEOTIDE SEQUENCE [LARGE SCALE GENOMIC DNA]</scope>
    <source>
        <strain evidence="6">232</strain>
        <tissue evidence="6">Head and thorax</tissue>
    </source>
</reference>
<comment type="caution">
    <text evidence="6">The sequence shown here is derived from an EMBL/GenBank/DDBJ whole genome shotgun (WGS) entry which is preliminary data.</text>
</comment>
<dbReference type="PANTHER" id="PTHR11552">
    <property type="entry name" value="GLUCOSE-METHANOL-CHOLINE GMC OXIDOREDUCTASE"/>
    <property type="match status" value="1"/>
</dbReference>
<sequence length="1877" mass="210122">MGPRNDPTAVVDPKLRVYGVKGLRVVDASIMSTIVNGNTNAPEMTIGLVSLITTTSAVGVGLIPLVAIGLSLYRYDKMDPESPPENIREIKRMYDFIVVGGGSAGAVIASRLSEVSNWSILLIEAGDNENEISDIPIFAGYGQLSELDWKYQTMPSMTSSYCLAMVGDRCNWPRGKVLGGSSVLNAMVYVRGNRLDYDKWARMGNTGWSYEEVLPYFLKSEDNRNPYLQKSPYHKTGGYLTVQEPPWRSPLSIAFLQAGQELGYENRDINGESQTGFMIMQGTIRRGSRCSTAKAFLWPVKNRPNLHIAMKAQVLKVLFNADKRATGIEFLRDGLKQTVRVRREIILSAGAINSPQLLMLSGIGPKEHLEELGIPVLSDLRVGDNLQDHVGLGGLSFTVDQPITLKRDRLQTLPIILNYAINNKGPLTTPGIEALAFINSKYADPSGVYPDIQFHFLPSSINSDGESVSKFIGLRDSVYNTVFKPLKNTDSWTILPLLLKPKSSGWIRLKSRNPLIHPDIIPNYFAHKEDVDILIDGIQIAMAVSNTSAFRRFNSRPYSIKLPGCQRFPFATNEYWECAIRQFTFTMYHPVGTCKMGPRNDPTAVVDPKLRVYGVKGLRVADASIMPTIVNGNTNAPVIMIGEKASDIIKNDWRMVFSTIVITTALKGALGLVGTGLWLVPLLIAALSYYQYDQLDPESRPIDRYPLNPEYDFIVIGGGSAGAVVANRLSEISNWNVLLLEAGPDENEITDVPSLAAYLQLTKLDWKYKIEATGRACLAMKSGRCNWPRGKVLGGSSVLNYMLYVRGNRRDYDYWEGLGNPGWGYKEALYYFKKSEDNRNPYLRNNPYHSTGGYLTVQESPWITPLAVAFLQSGVELGYDLRDINGEFQTGFMIPQGTIRRGSRCSTAKAFLRPIRLRRNFHTAMNSHVTKIVINPFTMRAIGVEFVRNGHKQYVRARKEVILSAGAINSPQILMLSGIGPKEHLRQVGIPLLKDLRVGENLQDHVGMGGLTFLVDKPVAIVQKRFYGAPVTMHYAANGKGPMTTLGGIEGYAFINTKFANRSIDYPDIQIHMAPASLNSDGGVQIKKVLGIKDEVYDTVYDPIANKDAFTFIPLLLRPRSRGTVRLRSSNPFHSPIIDANYFDDPLDIATLVEGAKIAVKLAEAKVFKQFGTRLHRLKIPGCRHLKFASDAYWECHIRHISMTIYHPVGTTKMGPQNDPTAVVDSRLRVYGIQNIRVIDTSIMPTICSGNTNAPAIMIGEKGADLIKSDWLSENPNKVLLYSIRSATLFDLLREYNYQDKEIRTIYYPRWEEYDFIIVGAGSGGSVLANRLSENKNWKILLLEAGYRENLIQQIPLLVNILQLTDYNWGYKVEPQENTCFGMIDRQCAWPRGKSLGGTSTINYMILTRGDKLDYDYWAALGNEGWSYEEILPYYIKSERFKIPNIVNSSYHGKDGYLCVEHVPFHTKLSTAFLEAGKSLGYDVIDYNGEKRIGYSYLQLNMDNGARCSASKAYLRVKRHNLDIVTGARVTKVLIDGDRRAYGVEYIKNNKKKLVFSTKEVLLSAGTIDSAKLLMLSGIGPKEHLQELEIEVIQDSKVGYNMYEHIGFLGLTFLIDQPLSVLQSKLFNPHVLWDYVFKRSGYISVPGGAEALAFIRTKYAPSEKPDIELLFISGSLHSDNGISIRKSLRITDELYNTVYKPIENREAWSIWPIIQSPKSVGRLTLTSKDPFVPPKLEPNFFSHPADIEILLEGIKHAINVSKTEPFLAYNSRLHDIKIPGCELYEFNSDDYWRCAIKYLPSMMNHEIGTVKMGPKTDPYAVVDPRLRVYGIKNLRVVDASIMPSIPIGHVNVGIFMIGEKAADMIKQDWSIDATGNK</sequence>
<feature type="domain" description="Glucose-methanol-choline oxidoreductase N-terminal" evidence="4">
    <location>
        <begin position="790"/>
        <end position="813"/>
    </location>
</feature>
<proteinExistence type="inferred from homology"/>
<keyword evidence="3" id="KW-1133">Transmembrane helix</keyword>
<feature type="domain" description="Glucose-methanol-choline oxidoreductase N-terminal" evidence="5">
    <location>
        <begin position="350"/>
        <end position="364"/>
    </location>
</feature>
<dbReference type="EMBL" id="JAYRBN010000032">
    <property type="protein sequence ID" value="KAL2748243.1"/>
    <property type="molecule type" value="Genomic_DNA"/>
</dbReference>
<feature type="transmembrane region" description="Helical" evidence="3">
    <location>
        <begin position="46"/>
        <end position="73"/>
    </location>
</feature>
<dbReference type="Gene3D" id="3.50.50.60">
    <property type="entry name" value="FAD/NAD(P)-binding domain"/>
    <property type="match status" value="4"/>
</dbReference>
<feature type="domain" description="Glucose-methanol-choline oxidoreductase N-terminal" evidence="4">
    <location>
        <begin position="175"/>
        <end position="198"/>
    </location>
</feature>
<gene>
    <name evidence="6" type="ORF">V1477_003528</name>
</gene>
<dbReference type="InterPro" id="IPR036188">
    <property type="entry name" value="FAD/NAD-bd_sf"/>
</dbReference>
<evidence type="ECO:0000259" key="5">
    <source>
        <dbReference type="PROSITE" id="PS00624"/>
    </source>
</evidence>
<dbReference type="InterPro" id="IPR000172">
    <property type="entry name" value="GMC_OxRdtase_N"/>
</dbReference>
<dbReference type="Pfam" id="PF00732">
    <property type="entry name" value="GMC_oxred_N"/>
    <property type="match status" value="3"/>
</dbReference>
<dbReference type="Gene3D" id="3.30.560.10">
    <property type="entry name" value="Glucose Oxidase, domain 3"/>
    <property type="match status" value="3"/>
</dbReference>
<dbReference type="PROSITE" id="PS00623">
    <property type="entry name" value="GMC_OXRED_1"/>
    <property type="match status" value="2"/>
</dbReference>
<accession>A0ABD2CSZ0</accession>
<dbReference type="SUPFAM" id="SSF54373">
    <property type="entry name" value="FAD-linked reductases, C-terminal domain"/>
    <property type="match status" value="3"/>
</dbReference>
<feature type="domain" description="Glucose-methanol-choline oxidoreductase N-terminal" evidence="5">
    <location>
        <begin position="966"/>
        <end position="980"/>
    </location>
</feature>
<protein>
    <recommendedName>
        <fullName evidence="4 5">Glucose-methanol-choline oxidoreductase N-terminal domain-containing protein</fullName>
    </recommendedName>
</protein>
<dbReference type="Proteomes" id="UP001607303">
    <property type="component" value="Unassembled WGS sequence"/>
</dbReference>
<dbReference type="PANTHER" id="PTHR11552:SF215">
    <property type="entry name" value="FI02019P"/>
    <property type="match status" value="1"/>
</dbReference>
<name>A0ABD2CSZ0_VESMC</name>
<evidence type="ECO:0000256" key="2">
    <source>
        <dbReference type="RuleBase" id="RU003968"/>
    </source>
</evidence>
<dbReference type="InterPro" id="IPR012132">
    <property type="entry name" value="GMC_OxRdtase"/>
</dbReference>
<dbReference type="InterPro" id="IPR007867">
    <property type="entry name" value="GMC_OxRtase_C"/>
</dbReference>
<evidence type="ECO:0000259" key="4">
    <source>
        <dbReference type="PROSITE" id="PS00623"/>
    </source>
</evidence>
<evidence type="ECO:0000313" key="6">
    <source>
        <dbReference type="EMBL" id="KAL2748243.1"/>
    </source>
</evidence>
<comment type="similarity">
    <text evidence="1 2">Belongs to the GMC oxidoreductase family.</text>
</comment>